<dbReference type="Proteomes" id="UP001159363">
    <property type="component" value="Chromosome 1"/>
</dbReference>
<reference evidence="1 2" key="1">
    <citation type="submission" date="2023-02" db="EMBL/GenBank/DDBJ databases">
        <title>LHISI_Scaffold_Assembly.</title>
        <authorList>
            <person name="Stuart O.P."/>
            <person name="Cleave R."/>
            <person name="Magrath M.J.L."/>
            <person name="Mikheyev A.S."/>
        </authorList>
    </citation>
    <scope>NUCLEOTIDE SEQUENCE [LARGE SCALE GENOMIC DNA]</scope>
    <source>
        <strain evidence="1">Daus_M_001</strain>
        <tissue evidence="1">Leg muscle</tissue>
    </source>
</reference>
<protein>
    <submittedName>
        <fullName evidence="1">Uncharacterized protein</fullName>
    </submittedName>
</protein>
<proteinExistence type="predicted"/>
<accession>A0ABQ9IDK6</accession>
<evidence type="ECO:0000313" key="1">
    <source>
        <dbReference type="EMBL" id="KAJ8894753.1"/>
    </source>
</evidence>
<organism evidence="1 2">
    <name type="scientific">Dryococelus australis</name>
    <dbReference type="NCBI Taxonomy" id="614101"/>
    <lineage>
        <taxon>Eukaryota</taxon>
        <taxon>Metazoa</taxon>
        <taxon>Ecdysozoa</taxon>
        <taxon>Arthropoda</taxon>
        <taxon>Hexapoda</taxon>
        <taxon>Insecta</taxon>
        <taxon>Pterygota</taxon>
        <taxon>Neoptera</taxon>
        <taxon>Polyneoptera</taxon>
        <taxon>Phasmatodea</taxon>
        <taxon>Verophasmatodea</taxon>
        <taxon>Anareolatae</taxon>
        <taxon>Phasmatidae</taxon>
        <taxon>Eurycanthinae</taxon>
        <taxon>Dryococelus</taxon>
    </lineage>
</organism>
<evidence type="ECO:0000313" key="2">
    <source>
        <dbReference type="Proteomes" id="UP001159363"/>
    </source>
</evidence>
<name>A0ABQ9IDK6_9NEOP</name>
<keyword evidence="2" id="KW-1185">Reference proteome</keyword>
<dbReference type="EMBL" id="JARBHB010000001">
    <property type="protein sequence ID" value="KAJ8894753.1"/>
    <property type="molecule type" value="Genomic_DNA"/>
</dbReference>
<comment type="caution">
    <text evidence="1">The sequence shown here is derived from an EMBL/GenBank/DDBJ whole genome shotgun (WGS) entry which is preliminary data.</text>
</comment>
<gene>
    <name evidence="1" type="ORF">PR048_000060</name>
</gene>
<sequence length="313" mass="34458">MVNCYICGARFPASSCEISSHYIAVLGPRWCSGQRLFVSHSGEPGSIPAGLLTRIFARGNRSGRCRWPAGFLEDPLPPPPPPTHSGAAPCSPRFTLIGSQDQDVKSRTNLSTQLTVDIIRSGHCQACQKTLMIRLVAPSSEILQGVKVLDCNTERRCNTAHLWMHWRIAENSTRLSRELSLGNDVDGASWPCSRLLTHTAVFAVVVFTWSLDCCLILARTMSHQPSSRSTRTSPDDNHGYLRGRVSFLGSSAGEIEMAAVAYRLRLLASRKRSHFREQPYYNGVLYRVHNTSGAETGSCVGGSADIIEDRKLE</sequence>